<sequence>MNAIGRLPPSRGLVGIDVLLIEGRAIHLDDIATAEEGRQLLAVLDGEIARIEDQLSAADLRGGDPEWRRRAETAHKRKRRIRPRLQERIGTLRRAEREQAHAADTMAATSLKDGRRRAFILAARQLLGHEVVTEVWARAAEIKPDLFADGIPDGGRA</sequence>
<keyword evidence="2" id="KW-1185">Reference proteome</keyword>
<proteinExistence type="predicted"/>
<dbReference type="RefSeq" id="WP_048447440.1">
    <property type="nucleotide sequence ID" value="NZ_LABY01000218.1"/>
</dbReference>
<dbReference type="EMBL" id="LABY01000218">
    <property type="protein sequence ID" value="KMO30729.1"/>
    <property type="molecule type" value="Genomic_DNA"/>
</dbReference>
<evidence type="ECO:0000313" key="2">
    <source>
        <dbReference type="Proteomes" id="UP000035955"/>
    </source>
</evidence>
<dbReference type="OrthoDB" id="7996829at2"/>
<protein>
    <submittedName>
        <fullName evidence="1">Uncharacterized protein</fullName>
    </submittedName>
</protein>
<gene>
    <name evidence="1" type="ORF">VQ02_27620</name>
</gene>
<accession>A0A0J6SAN2</accession>
<evidence type="ECO:0000313" key="1">
    <source>
        <dbReference type="EMBL" id="KMO30729.1"/>
    </source>
</evidence>
<reference evidence="1 2" key="1">
    <citation type="submission" date="2015-03" db="EMBL/GenBank/DDBJ databases">
        <title>Genome sequencing of Methylobacterium variabile DSM 16961.</title>
        <authorList>
            <person name="Chaudhry V."/>
            <person name="Patil P.B."/>
        </authorList>
    </citation>
    <scope>NUCLEOTIDE SEQUENCE [LARGE SCALE GENOMIC DNA]</scope>
    <source>
        <strain evidence="1 2">DSM 16961</strain>
    </source>
</reference>
<dbReference type="PATRIC" id="fig|298794.3.peg.3387"/>
<comment type="caution">
    <text evidence="1">The sequence shown here is derived from an EMBL/GenBank/DDBJ whole genome shotgun (WGS) entry which is preliminary data.</text>
</comment>
<dbReference type="Proteomes" id="UP000035955">
    <property type="component" value="Unassembled WGS sequence"/>
</dbReference>
<name>A0A0J6SAN2_9HYPH</name>
<organism evidence="1 2">
    <name type="scientific">Methylobacterium variabile</name>
    <dbReference type="NCBI Taxonomy" id="298794"/>
    <lineage>
        <taxon>Bacteria</taxon>
        <taxon>Pseudomonadati</taxon>
        <taxon>Pseudomonadota</taxon>
        <taxon>Alphaproteobacteria</taxon>
        <taxon>Hyphomicrobiales</taxon>
        <taxon>Methylobacteriaceae</taxon>
        <taxon>Methylobacterium</taxon>
    </lineage>
</organism>
<dbReference type="AlphaFoldDB" id="A0A0J6SAN2"/>